<dbReference type="GO" id="GO:0008171">
    <property type="term" value="F:O-methyltransferase activity"/>
    <property type="evidence" value="ECO:0007669"/>
    <property type="project" value="InterPro"/>
</dbReference>
<keyword evidence="3" id="KW-0808">Transferase</keyword>
<dbReference type="VEuPathDB" id="FungiDB:SI65_03994"/>
<dbReference type="Gene3D" id="3.40.50.150">
    <property type="entry name" value="Vaccinia Virus protein VP39"/>
    <property type="match status" value="1"/>
</dbReference>
<gene>
    <name evidence="7" type="ORF">SI65_03994</name>
</gene>
<dbReference type="Proteomes" id="UP000094569">
    <property type="component" value="Unassembled WGS sequence"/>
</dbReference>
<evidence type="ECO:0000313" key="8">
    <source>
        <dbReference type="Proteomes" id="UP000094569"/>
    </source>
</evidence>
<evidence type="ECO:0000313" key="7">
    <source>
        <dbReference type="EMBL" id="ODM20941.1"/>
    </source>
</evidence>
<dbReference type="OrthoDB" id="186626at2759"/>
<evidence type="ECO:0000256" key="5">
    <source>
        <dbReference type="ARBA" id="ARBA00022939"/>
    </source>
</evidence>
<evidence type="ECO:0000256" key="3">
    <source>
        <dbReference type="ARBA" id="ARBA00022679"/>
    </source>
</evidence>
<dbReference type="InterPro" id="IPR029063">
    <property type="entry name" value="SAM-dependent_MTases_sf"/>
</dbReference>
<organism evidence="7 8">
    <name type="scientific">Aspergillus cristatus</name>
    <name type="common">Chinese Fuzhuan brick tea-fermentation fungus</name>
    <name type="synonym">Eurotium cristatum</name>
    <dbReference type="NCBI Taxonomy" id="573508"/>
    <lineage>
        <taxon>Eukaryota</taxon>
        <taxon>Fungi</taxon>
        <taxon>Dikarya</taxon>
        <taxon>Ascomycota</taxon>
        <taxon>Pezizomycotina</taxon>
        <taxon>Eurotiomycetes</taxon>
        <taxon>Eurotiomycetidae</taxon>
        <taxon>Eurotiales</taxon>
        <taxon>Aspergillaceae</taxon>
        <taxon>Aspergillus</taxon>
        <taxon>Aspergillus subgen. Aspergillus</taxon>
    </lineage>
</organism>
<keyword evidence="8" id="KW-1185">Reference proteome</keyword>
<sequence>MSQTSWWKWSQGVVSSLQHSIFSLINPSQSKNADLLRAYIKEQGEEIFRNNPWALTAAIEDFASTGKHLMIFKEPKLKIAREALESMPTKPKLIIEFGTYVGNSAIAWGAILQGLHGPNAAEQGCRVYTFELDPIMVQSSRDLVQLAGLDGIVHVLEGPASGSLRKLYDEGKVTSGGVDMAFIDHWEKYYLPDLQLCEELGVFHKGSLVIADNTDFPGAPKYLEYVRSGGSGSVRYESKGYKSETKRGPSVVEISTVVDV</sequence>
<comment type="caution">
    <text evidence="7">The sequence shown here is derived from an EMBL/GenBank/DDBJ whole genome shotgun (WGS) entry which is preliminary data.</text>
</comment>
<dbReference type="AlphaFoldDB" id="A0A1E3BJI7"/>
<evidence type="ECO:0000256" key="2">
    <source>
        <dbReference type="ARBA" id="ARBA00022603"/>
    </source>
</evidence>
<reference evidence="7 8" key="1">
    <citation type="journal article" date="2016" name="BMC Genomics">
        <title>Comparative genomic and transcriptomic analyses of the Fuzhuan brick tea-fermentation fungus Aspergillus cristatus.</title>
        <authorList>
            <person name="Ge Y."/>
            <person name="Wang Y."/>
            <person name="Liu Y."/>
            <person name="Tan Y."/>
            <person name="Ren X."/>
            <person name="Zhang X."/>
            <person name="Hyde K.D."/>
            <person name="Liu Y."/>
            <person name="Liu Z."/>
        </authorList>
    </citation>
    <scope>NUCLEOTIDE SEQUENCE [LARGE SCALE GENOMIC DNA]</scope>
    <source>
        <strain evidence="7 8">GZAAS20.1005</strain>
    </source>
</reference>
<dbReference type="EC" id="2.1.1.6" evidence="1"/>
<keyword evidence="5" id="KW-0128">Catecholamine metabolism</keyword>
<dbReference type="InterPro" id="IPR002935">
    <property type="entry name" value="SAM_O-MeTrfase"/>
</dbReference>
<evidence type="ECO:0000256" key="4">
    <source>
        <dbReference type="ARBA" id="ARBA00022691"/>
    </source>
</evidence>
<proteinExistence type="inferred from homology"/>
<dbReference type="GO" id="GO:0006584">
    <property type="term" value="P:catecholamine metabolic process"/>
    <property type="evidence" value="ECO:0007669"/>
    <property type="project" value="UniProtKB-KW"/>
</dbReference>
<dbReference type="STRING" id="573508.A0A1E3BJI7"/>
<keyword evidence="4" id="KW-0949">S-adenosyl-L-methionine</keyword>
<evidence type="ECO:0000256" key="6">
    <source>
        <dbReference type="ARBA" id="ARBA00023453"/>
    </source>
</evidence>
<dbReference type="SUPFAM" id="SSF53335">
    <property type="entry name" value="S-adenosyl-L-methionine-dependent methyltransferases"/>
    <property type="match status" value="1"/>
</dbReference>
<name>A0A1E3BJI7_ASPCR</name>
<keyword evidence="2" id="KW-0489">Methyltransferase</keyword>
<dbReference type="PANTHER" id="PTHR43836">
    <property type="entry name" value="CATECHOL O-METHYLTRANSFERASE 1-RELATED"/>
    <property type="match status" value="1"/>
</dbReference>
<dbReference type="PROSITE" id="PS51682">
    <property type="entry name" value="SAM_OMT_I"/>
    <property type="match status" value="1"/>
</dbReference>
<dbReference type="GO" id="GO:0032259">
    <property type="term" value="P:methylation"/>
    <property type="evidence" value="ECO:0007669"/>
    <property type="project" value="UniProtKB-KW"/>
</dbReference>
<protein>
    <recommendedName>
        <fullName evidence="1">catechol O-methyltransferase</fullName>
        <ecNumber evidence="1">2.1.1.6</ecNumber>
    </recommendedName>
</protein>
<accession>A0A1E3BJI7</accession>
<dbReference type="EMBL" id="JXNT01000003">
    <property type="protein sequence ID" value="ODM20941.1"/>
    <property type="molecule type" value="Genomic_DNA"/>
</dbReference>
<dbReference type="Pfam" id="PF13578">
    <property type="entry name" value="Methyltransf_24"/>
    <property type="match status" value="1"/>
</dbReference>
<dbReference type="PANTHER" id="PTHR43836:SF2">
    <property type="entry name" value="CATECHOL O-METHYLTRANSFERASE 1-RELATED"/>
    <property type="match status" value="1"/>
</dbReference>
<comment type="similarity">
    <text evidence="6">Belongs to the class I-like SAM-binding methyltransferase superfamily. Cation-dependent O-methyltransferase family.</text>
</comment>
<evidence type="ECO:0000256" key="1">
    <source>
        <dbReference type="ARBA" id="ARBA00012880"/>
    </source>
</evidence>